<comment type="function">
    <text evidence="2">Secreted tripeptidyl-peptidase which degrades proteins at acidic pHs and is involved in virulence.</text>
</comment>
<sequence length="558" mass="58362">MNMALLRLLAALSLISVSYARMVLHENRRGAPSGFISHGPAPADELLTLRVALTSNDISGLEKRLISASTPGSQNFRQWLSMEEVKSFVQPSPETVSAFTAFASSNGLNISVISPNEDWVSFTLPVSQANTLFGAKFEVFSLSSSNDTIIRTLSVSLPSELVGHVEVVHPTIAFAAFSPRLGESASGFSSLERHLYGIPATPATHSANNNTLLITGYAENWAQFADLSSFLEQFRPDMLSNTTFEVLTLDNGTNPQGPDEAPPGWQEANLDIQYAVGIATGVPVQFLSVGGVITVADFATALLDTTTFLDGLANPPSVISTSYGSNEDLFGVTMATKICNGYMALAARGISSVTGSGDGGVRGLHDLGKGCTNATFETVFPATCPYMTTVGSTIGIAPETATPVNFTGGGFSIYFPAPEYQTAAVAGFLETIPSNFTGVFNASGRAYPDLAVQGVNFKIVADGQTTTISGTSCSAPTFAAIIALINDRLIAAGKPVLGFLNPWIYSTAAKAFTDVTAGHNAGEFCPASSLGFDAVEGWDALSGFGTPIFSELLAAALG</sequence>
<feature type="chain" id="PRO_5034954770" description="tripeptidyl-peptidase II" evidence="12">
    <location>
        <begin position="21"/>
        <end position="558"/>
    </location>
</feature>
<feature type="active site" description="Charge relay system" evidence="11">
    <location>
        <position position="472"/>
    </location>
</feature>
<keyword evidence="5 11" id="KW-0645">Protease</keyword>
<dbReference type="EC" id="3.4.14.10" evidence="4"/>
<feature type="active site" description="Charge relay system" evidence="11">
    <location>
        <position position="267"/>
    </location>
</feature>
<keyword evidence="10" id="KW-0865">Zymogen</keyword>
<dbReference type="SMART" id="SM00944">
    <property type="entry name" value="Pro-kuma_activ"/>
    <property type="match status" value="1"/>
</dbReference>
<evidence type="ECO:0000259" key="13">
    <source>
        <dbReference type="PROSITE" id="PS51695"/>
    </source>
</evidence>
<feature type="binding site" evidence="11">
    <location>
        <position position="514"/>
    </location>
    <ligand>
        <name>Ca(2+)</name>
        <dbReference type="ChEBI" id="CHEBI:29108"/>
    </ligand>
</feature>
<feature type="active site" description="Charge relay system" evidence="11">
    <location>
        <position position="271"/>
    </location>
</feature>
<dbReference type="CDD" id="cd11377">
    <property type="entry name" value="Pro-peptidase_S53"/>
    <property type="match status" value="1"/>
</dbReference>
<dbReference type="InterPro" id="IPR023828">
    <property type="entry name" value="Peptidase_S8_Ser-AS"/>
</dbReference>
<dbReference type="PANTHER" id="PTHR14218">
    <property type="entry name" value="PROTEASE S8 TRIPEPTIDYL PEPTIDASE I CLN2"/>
    <property type="match status" value="1"/>
</dbReference>
<dbReference type="OrthoDB" id="409122at2759"/>
<dbReference type="GO" id="GO:0006508">
    <property type="term" value="P:proteolysis"/>
    <property type="evidence" value="ECO:0007669"/>
    <property type="project" value="UniProtKB-KW"/>
</dbReference>
<feature type="domain" description="Peptidase S53" evidence="13">
    <location>
        <begin position="186"/>
        <end position="558"/>
    </location>
</feature>
<evidence type="ECO:0000256" key="4">
    <source>
        <dbReference type="ARBA" id="ARBA00012462"/>
    </source>
</evidence>
<organism evidence="14 15">
    <name type="scientific">Mycena sanguinolenta</name>
    <dbReference type="NCBI Taxonomy" id="230812"/>
    <lineage>
        <taxon>Eukaryota</taxon>
        <taxon>Fungi</taxon>
        <taxon>Dikarya</taxon>
        <taxon>Basidiomycota</taxon>
        <taxon>Agaricomycotina</taxon>
        <taxon>Agaricomycetes</taxon>
        <taxon>Agaricomycetidae</taxon>
        <taxon>Agaricales</taxon>
        <taxon>Marasmiineae</taxon>
        <taxon>Mycenaceae</taxon>
        <taxon>Mycena</taxon>
    </lineage>
</organism>
<dbReference type="GO" id="GO:0008240">
    <property type="term" value="F:tripeptidyl-peptidase activity"/>
    <property type="evidence" value="ECO:0007669"/>
    <property type="project" value="UniProtKB-EC"/>
</dbReference>
<keyword evidence="15" id="KW-1185">Reference proteome</keyword>
<keyword evidence="9 11" id="KW-0106">Calcium</keyword>
<comment type="catalytic activity">
    <reaction evidence="1">
        <text>Release of an N-terminal tripeptide from a polypeptide.</text>
        <dbReference type="EC" id="3.4.14.10"/>
    </reaction>
</comment>
<feature type="binding site" evidence="11">
    <location>
        <position position="515"/>
    </location>
    <ligand>
        <name>Ca(2+)</name>
        <dbReference type="ChEBI" id="CHEBI:29108"/>
    </ligand>
</feature>
<evidence type="ECO:0000256" key="12">
    <source>
        <dbReference type="SAM" id="SignalP"/>
    </source>
</evidence>
<keyword evidence="6 11" id="KW-0479">Metal-binding</keyword>
<evidence type="ECO:0000256" key="8">
    <source>
        <dbReference type="ARBA" id="ARBA00022825"/>
    </source>
</evidence>
<accession>A0A8H7CRY5</accession>
<dbReference type="InterPro" id="IPR036852">
    <property type="entry name" value="Peptidase_S8/S53_dom_sf"/>
</dbReference>
<evidence type="ECO:0000256" key="11">
    <source>
        <dbReference type="PROSITE-ProRule" id="PRU01032"/>
    </source>
</evidence>
<evidence type="ECO:0000256" key="3">
    <source>
        <dbReference type="ARBA" id="ARBA00004239"/>
    </source>
</evidence>
<dbReference type="GO" id="GO:0005576">
    <property type="term" value="C:extracellular region"/>
    <property type="evidence" value="ECO:0007669"/>
    <property type="project" value="UniProtKB-SubCell"/>
</dbReference>
<keyword evidence="8 11" id="KW-0720">Serine protease</keyword>
<dbReference type="SUPFAM" id="SSF54897">
    <property type="entry name" value="Protease propeptides/inhibitors"/>
    <property type="match status" value="1"/>
</dbReference>
<dbReference type="PROSITE" id="PS51695">
    <property type="entry name" value="SEDOLISIN"/>
    <property type="match status" value="1"/>
</dbReference>
<dbReference type="PANTHER" id="PTHR14218:SF10">
    <property type="entry name" value="PEPTIDASE S53 DOMAIN-CONTAINING PROTEIN"/>
    <property type="match status" value="1"/>
</dbReference>
<feature type="binding site" evidence="11">
    <location>
        <position position="537"/>
    </location>
    <ligand>
        <name>Ca(2+)</name>
        <dbReference type="ChEBI" id="CHEBI:29108"/>
    </ligand>
</feature>
<keyword evidence="7 11" id="KW-0378">Hydrolase</keyword>
<dbReference type="EMBL" id="JACAZH010000017">
    <property type="protein sequence ID" value="KAF7348010.1"/>
    <property type="molecule type" value="Genomic_DNA"/>
</dbReference>
<evidence type="ECO:0000313" key="14">
    <source>
        <dbReference type="EMBL" id="KAF7348010.1"/>
    </source>
</evidence>
<evidence type="ECO:0000256" key="2">
    <source>
        <dbReference type="ARBA" id="ARBA00002451"/>
    </source>
</evidence>
<dbReference type="AlphaFoldDB" id="A0A8H7CRY5"/>
<dbReference type="Proteomes" id="UP000623467">
    <property type="component" value="Unassembled WGS sequence"/>
</dbReference>
<dbReference type="SUPFAM" id="SSF52743">
    <property type="entry name" value="Subtilisin-like"/>
    <property type="match status" value="1"/>
</dbReference>
<evidence type="ECO:0000256" key="7">
    <source>
        <dbReference type="ARBA" id="ARBA00022801"/>
    </source>
</evidence>
<feature type="binding site" evidence="11">
    <location>
        <position position="539"/>
    </location>
    <ligand>
        <name>Ca(2+)</name>
        <dbReference type="ChEBI" id="CHEBI:29108"/>
    </ligand>
</feature>
<dbReference type="InterPro" id="IPR015366">
    <property type="entry name" value="S53_propep"/>
</dbReference>
<dbReference type="Gene3D" id="3.40.50.200">
    <property type="entry name" value="Peptidase S8/S53 domain"/>
    <property type="match status" value="1"/>
</dbReference>
<dbReference type="GO" id="GO:0004252">
    <property type="term" value="F:serine-type endopeptidase activity"/>
    <property type="evidence" value="ECO:0007669"/>
    <property type="project" value="UniProtKB-UniRule"/>
</dbReference>
<comment type="subcellular location">
    <subcellularLocation>
        <location evidence="3">Secreted</location>
        <location evidence="3">Extracellular space</location>
    </subcellularLocation>
</comment>
<dbReference type="Pfam" id="PF09286">
    <property type="entry name" value="Pro-kuma_activ"/>
    <property type="match status" value="1"/>
</dbReference>
<dbReference type="CDD" id="cd04056">
    <property type="entry name" value="Peptidases_S53"/>
    <property type="match status" value="1"/>
</dbReference>
<dbReference type="GO" id="GO:0046872">
    <property type="term" value="F:metal ion binding"/>
    <property type="evidence" value="ECO:0007669"/>
    <property type="project" value="UniProtKB-UniRule"/>
</dbReference>
<evidence type="ECO:0000256" key="9">
    <source>
        <dbReference type="ARBA" id="ARBA00022837"/>
    </source>
</evidence>
<evidence type="ECO:0000313" key="15">
    <source>
        <dbReference type="Proteomes" id="UP000623467"/>
    </source>
</evidence>
<dbReference type="InterPro" id="IPR050819">
    <property type="entry name" value="Tripeptidyl-peptidase_I"/>
</dbReference>
<comment type="caution">
    <text evidence="14">The sequence shown here is derived from an EMBL/GenBank/DDBJ whole genome shotgun (WGS) entry which is preliminary data.</text>
</comment>
<reference evidence="14" key="1">
    <citation type="submission" date="2020-05" db="EMBL/GenBank/DDBJ databases">
        <title>Mycena genomes resolve the evolution of fungal bioluminescence.</title>
        <authorList>
            <person name="Tsai I.J."/>
        </authorList>
    </citation>
    <scope>NUCLEOTIDE SEQUENCE</scope>
    <source>
        <strain evidence="14">160909Yilan</strain>
    </source>
</reference>
<dbReference type="InterPro" id="IPR000209">
    <property type="entry name" value="Peptidase_S8/S53_dom"/>
</dbReference>
<gene>
    <name evidence="14" type="ORF">MSAN_01753200</name>
</gene>
<dbReference type="InterPro" id="IPR030400">
    <property type="entry name" value="Sedolisin_dom"/>
</dbReference>
<dbReference type="PROSITE" id="PS00138">
    <property type="entry name" value="SUBTILASE_SER"/>
    <property type="match status" value="1"/>
</dbReference>
<protein>
    <recommendedName>
        <fullName evidence="4">tripeptidyl-peptidase II</fullName>
        <ecNumber evidence="4">3.4.14.10</ecNumber>
    </recommendedName>
</protein>
<keyword evidence="12" id="KW-0732">Signal</keyword>
<evidence type="ECO:0000256" key="5">
    <source>
        <dbReference type="ARBA" id="ARBA00022670"/>
    </source>
</evidence>
<evidence type="ECO:0000256" key="1">
    <source>
        <dbReference type="ARBA" id="ARBA00001910"/>
    </source>
</evidence>
<name>A0A8H7CRY5_9AGAR</name>
<dbReference type="Pfam" id="PF00082">
    <property type="entry name" value="Peptidase_S8"/>
    <property type="match status" value="1"/>
</dbReference>
<proteinExistence type="predicted"/>
<comment type="cofactor">
    <cofactor evidence="11">
        <name>Ca(2+)</name>
        <dbReference type="ChEBI" id="CHEBI:29108"/>
    </cofactor>
    <text evidence="11">Binds 1 Ca(2+) ion per subunit.</text>
</comment>
<feature type="signal peptide" evidence="12">
    <location>
        <begin position="1"/>
        <end position="20"/>
    </location>
</feature>
<evidence type="ECO:0000256" key="6">
    <source>
        <dbReference type="ARBA" id="ARBA00022723"/>
    </source>
</evidence>
<evidence type="ECO:0000256" key="10">
    <source>
        <dbReference type="ARBA" id="ARBA00023145"/>
    </source>
</evidence>